<evidence type="ECO:0000259" key="1">
    <source>
        <dbReference type="PROSITE" id="PS51725"/>
    </source>
</evidence>
<dbReference type="InterPro" id="IPR011008">
    <property type="entry name" value="Dimeric_a/b-barrel"/>
</dbReference>
<dbReference type="Pfam" id="PF03992">
    <property type="entry name" value="ABM"/>
    <property type="match status" value="1"/>
</dbReference>
<accession>A0ABN3NBH2</accession>
<gene>
    <name evidence="2" type="ORF">GCM10010201_11890</name>
</gene>
<keyword evidence="2" id="KW-0503">Monooxygenase</keyword>
<dbReference type="GO" id="GO:0004497">
    <property type="term" value="F:monooxygenase activity"/>
    <property type="evidence" value="ECO:0007669"/>
    <property type="project" value="UniProtKB-KW"/>
</dbReference>
<name>A0ABN3NBH2_9ACTN</name>
<keyword evidence="2" id="KW-0560">Oxidoreductase</keyword>
<dbReference type="InterPro" id="IPR007138">
    <property type="entry name" value="ABM_dom"/>
</dbReference>
<sequence>MEIARFEIIAGREDEFADGYRRARPLLTESPGCLSARMTRGVETPSQFVLLVEWESIAAHEVGFRSTERFTQWRAIVGQHFAAPPQVEHVADVG</sequence>
<keyword evidence="3" id="KW-1185">Reference proteome</keyword>
<feature type="domain" description="ABM" evidence="1">
    <location>
        <begin position="1"/>
        <end position="90"/>
    </location>
</feature>
<protein>
    <submittedName>
        <fullName evidence="2">Antibiotic biosynthesis monooxygenase</fullName>
    </submittedName>
</protein>
<comment type="caution">
    <text evidence="2">The sequence shown here is derived from an EMBL/GenBank/DDBJ whole genome shotgun (WGS) entry which is preliminary data.</text>
</comment>
<dbReference type="Proteomes" id="UP001499978">
    <property type="component" value="Unassembled WGS sequence"/>
</dbReference>
<organism evidence="2 3">
    <name type="scientific">Pilimelia columellifera subsp. columellifera</name>
    <dbReference type="NCBI Taxonomy" id="706583"/>
    <lineage>
        <taxon>Bacteria</taxon>
        <taxon>Bacillati</taxon>
        <taxon>Actinomycetota</taxon>
        <taxon>Actinomycetes</taxon>
        <taxon>Micromonosporales</taxon>
        <taxon>Micromonosporaceae</taxon>
        <taxon>Pilimelia</taxon>
    </lineage>
</organism>
<reference evidence="2 3" key="1">
    <citation type="journal article" date="2019" name="Int. J. Syst. Evol. Microbiol.">
        <title>The Global Catalogue of Microorganisms (GCM) 10K type strain sequencing project: providing services to taxonomists for standard genome sequencing and annotation.</title>
        <authorList>
            <consortium name="The Broad Institute Genomics Platform"/>
            <consortium name="The Broad Institute Genome Sequencing Center for Infectious Disease"/>
            <person name="Wu L."/>
            <person name="Ma J."/>
        </authorList>
    </citation>
    <scope>NUCLEOTIDE SEQUENCE [LARGE SCALE GENOMIC DNA]</scope>
    <source>
        <strain evidence="2 3">JCM 3367</strain>
    </source>
</reference>
<dbReference type="RefSeq" id="WP_344169490.1">
    <property type="nucleotide sequence ID" value="NZ_BAAARY010000004.1"/>
</dbReference>
<proteinExistence type="predicted"/>
<dbReference type="Gene3D" id="3.30.70.100">
    <property type="match status" value="1"/>
</dbReference>
<dbReference type="PROSITE" id="PS51725">
    <property type="entry name" value="ABM"/>
    <property type="match status" value="1"/>
</dbReference>
<evidence type="ECO:0000313" key="3">
    <source>
        <dbReference type="Proteomes" id="UP001499978"/>
    </source>
</evidence>
<dbReference type="EMBL" id="BAAARY010000004">
    <property type="protein sequence ID" value="GAA2516782.1"/>
    <property type="molecule type" value="Genomic_DNA"/>
</dbReference>
<evidence type="ECO:0000313" key="2">
    <source>
        <dbReference type="EMBL" id="GAA2516782.1"/>
    </source>
</evidence>
<dbReference type="SUPFAM" id="SSF54909">
    <property type="entry name" value="Dimeric alpha+beta barrel"/>
    <property type="match status" value="1"/>
</dbReference>